<dbReference type="AlphaFoldDB" id="A0A9P6XQD4"/>
<evidence type="ECO:0000313" key="2">
    <source>
        <dbReference type="Proteomes" id="UP000740926"/>
    </source>
</evidence>
<organism evidence="1 2">
    <name type="scientific">Rhizopus delemar</name>
    <dbReference type="NCBI Taxonomy" id="936053"/>
    <lineage>
        <taxon>Eukaryota</taxon>
        <taxon>Fungi</taxon>
        <taxon>Fungi incertae sedis</taxon>
        <taxon>Mucoromycota</taxon>
        <taxon>Mucoromycotina</taxon>
        <taxon>Mucoromycetes</taxon>
        <taxon>Mucorales</taxon>
        <taxon>Mucorineae</taxon>
        <taxon>Rhizopodaceae</taxon>
        <taxon>Rhizopus</taxon>
    </lineage>
</organism>
<dbReference type="EMBL" id="JAANIU010012503">
    <property type="protein sequence ID" value="KAG1530434.1"/>
    <property type="molecule type" value="Genomic_DNA"/>
</dbReference>
<name>A0A9P6XQD4_9FUNG</name>
<sequence length="71" mass="7634">MHARIIKRLLVVRDVLVGMLERPLQTLQLQRAKLILAGMLDGVQPRLAHGVGHGYLSPEILSTPVGATSGA</sequence>
<evidence type="ECO:0000313" key="1">
    <source>
        <dbReference type="EMBL" id="KAG1530434.1"/>
    </source>
</evidence>
<dbReference type="Proteomes" id="UP000740926">
    <property type="component" value="Unassembled WGS sequence"/>
</dbReference>
<gene>
    <name evidence="1" type="ORF">G6F50_017322</name>
</gene>
<accession>A0A9P6XQD4</accession>
<reference evidence="1 2" key="1">
    <citation type="journal article" date="2020" name="Microb. Genom.">
        <title>Genetic diversity of clinical and environmental Mucorales isolates obtained from an investigation of mucormycosis cases among solid organ transplant recipients.</title>
        <authorList>
            <person name="Nguyen M.H."/>
            <person name="Kaul D."/>
            <person name="Muto C."/>
            <person name="Cheng S.J."/>
            <person name="Richter R.A."/>
            <person name="Bruno V.M."/>
            <person name="Liu G."/>
            <person name="Beyhan S."/>
            <person name="Sundermann A.J."/>
            <person name="Mounaud S."/>
            <person name="Pasculle A.W."/>
            <person name="Nierman W.C."/>
            <person name="Driscoll E."/>
            <person name="Cumbie R."/>
            <person name="Clancy C.J."/>
            <person name="Dupont C.L."/>
        </authorList>
    </citation>
    <scope>NUCLEOTIDE SEQUENCE [LARGE SCALE GENOMIC DNA]</scope>
    <source>
        <strain evidence="1 2">GL24</strain>
    </source>
</reference>
<proteinExistence type="predicted"/>
<keyword evidence="2" id="KW-1185">Reference proteome</keyword>
<protein>
    <submittedName>
        <fullName evidence="1">Uncharacterized protein</fullName>
    </submittedName>
</protein>
<comment type="caution">
    <text evidence="1">The sequence shown here is derived from an EMBL/GenBank/DDBJ whole genome shotgun (WGS) entry which is preliminary data.</text>
</comment>